<dbReference type="Proteomes" id="UP000018004">
    <property type="component" value="Unassembled WGS sequence"/>
</dbReference>
<evidence type="ECO:0000313" key="2">
    <source>
        <dbReference type="EMBL" id="ESU29695.1"/>
    </source>
</evidence>
<comment type="caution">
    <text evidence="2">The sequence shown here is derived from an EMBL/GenBank/DDBJ whole genome shotgun (WGS) entry which is preliminary data.</text>
</comment>
<sequence length="66" mass="6796">MKNSKLKIEDFLSDSLNTKQTLNVLGGGEDFILSHPPKGTGTISSGGTGSGPTDPNPIHFDPTAGV</sequence>
<gene>
    <name evidence="2" type="ORF">FLJC2902T_01680</name>
</gene>
<dbReference type="EMBL" id="AVGG01000001">
    <property type="protein sequence ID" value="ESU29695.1"/>
    <property type="molecule type" value="Genomic_DNA"/>
</dbReference>
<dbReference type="PATRIC" id="fig|1341181.4.peg.163"/>
<proteinExistence type="predicted"/>
<evidence type="ECO:0000256" key="1">
    <source>
        <dbReference type="SAM" id="MobiDB-lite"/>
    </source>
</evidence>
<evidence type="ECO:0000313" key="3">
    <source>
        <dbReference type="Proteomes" id="UP000018004"/>
    </source>
</evidence>
<keyword evidence="3" id="KW-1185">Reference proteome</keyword>
<reference evidence="2 3" key="1">
    <citation type="submission" date="2013-08" db="EMBL/GenBank/DDBJ databases">
        <title>Flavobacterium limnosediminis JC2902 genome sequencing.</title>
        <authorList>
            <person name="Lee K."/>
            <person name="Yi H."/>
            <person name="Park S."/>
            <person name="Chun J."/>
        </authorList>
    </citation>
    <scope>NUCLEOTIDE SEQUENCE [LARGE SCALE GENOMIC DNA]</scope>
    <source>
        <strain evidence="2 3">JC2902</strain>
    </source>
</reference>
<name>V6SZ72_9FLAO</name>
<protein>
    <submittedName>
        <fullName evidence="2">Uncharacterized protein</fullName>
    </submittedName>
</protein>
<organism evidence="2 3">
    <name type="scientific">Flavobacterium limnosediminis JC2902</name>
    <dbReference type="NCBI Taxonomy" id="1341181"/>
    <lineage>
        <taxon>Bacteria</taxon>
        <taxon>Pseudomonadati</taxon>
        <taxon>Bacteroidota</taxon>
        <taxon>Flavobacteriia</taxon>
        <taxon>Flavobacteriales</taxon>
        <taxon>Flavobacteriaceae</taxon>
        <taxon>Flavobacterium</taxon>
    </lineage>
</organism>
<dbReference type="RefSeq" id="WP_023577875.1">
    <property type="nucleotide sequence ID" value="NZ_AVGG01000001.1"/>
</dbReference>
<feature type="region of interest" description="Disordered" evidence="1">
    <location>
        <begin position="33"/>
        <end position="66"/>
    </location>
</feature>
<dbReference type="AlphaFoldDB" id="V6SZ72"/>
<accession>V6SZ72</accession>